<dbReference type="Pfam" id="PF05382">
    <property type="entry name" value="Amidase_5"/>
    <property type="match status" value="1"/>
</dbReference>
<dbReference type="Proteomes" id="UP000817854">
    <property type="component" value="Unassembled WGS sequence"/>
</dbReference>
<evidence type="ECO:0000313" key="3">
    <source>
        <dbReference type="EMBL" id="NHN28148.1"/>
    </source>
</evidence>
<feature type="domain" description="Bacteriophage lysin" evidence="2">
    <location>
        <begin position="1088"/>
        <end position="1182"/>
    </location>
</feature>
<dbReference type="InterPro" id="IPR008044">
    <property type="entry name" value="Phage_lysin"/>
</dbReference>
<evidence type="ECO:0000259" key="2">
    <source>
        <dbReference type="Pfam" id="PF05382"/>
    </source>
</evidence>
<dbReference type="CDD" id="cd00736">
    <property type="entry name" value="lambda_lys-like"/>
    <property type="match status" value="1"/>
</dbReference>
<gene>
    <name evidence="3" type="ORF">FIA58_020920</name>
</gene>
<dbReference type="SUPFAM" id="SSF53955">
    <property type="entry name" value="Lysozyme-like"/>
    <property type="match status" value="1"/>
</dbReference>
<protein>
    <submittedName>
        <fullName evidence="3">DUF4280 domain-containing protein</fullName>
    </submittedName>
</protein>
<dbReference type="Pfam" id="PF14107">
    <property type="entry name" value="DUF4280"/>
    <property type="match status" value="1"/>
</dbReference>
<sequence length="1193" mass="132806">MATLTDEERDAKVEQKQQKTEQQEAEKKEQKEAEKSEHEDKYFVVHGGTCVCDKAVDPSKEAEIVVTVNQQLVINEDNKKFAATEEDKTLKPPAATFGKCKLKPSNSDYLPCAPAFAPKWEKAYDKKTVQGRKILTELSTLQCTIGGTISIKKHGQEDSVVKEHAENTDEAEQVLINPAVPLPVLKPEYPSVSSIDLKTITGRTDFKEVKSTGSTVKKINVRVNEEVTFNANLKKGNTRLTSWIIYQLNAGKVGEKLITSEQIGTTFKNTFPALGTYRVEGYGKPKTAEFENGKYNKNYADCSIDVEVIVNKLNGTSLQAKDGDSFTRKNSKSENKLRKGFPAIFEAKFLLEPNTEEIQNLTMFATDGSGNVITSGTQSGNTFSFTPANSDGKYTITAIYTNPEGKIETQTFSATTESAFVNGISHGAEVVRPETPMSFKVTNTQFKTGNLNSEEANAVKWNLNGQIVGKGSSITIPGNHFLKEGKYVVEAYVKTANATGPNAKNEEDDWHFDVKKNDVTNIVYIGQPKVGKTTQLKADKFIMPPIAGEKVVWNVFGKTLENSKNIYPVIDITPGSARKENITCKINNQKGVTKSITIVEAEIVNAHFTDNNNIKIENASWDQKVNILIEQKHLIGEEINIEVFDYDYMSGNDSVYKKNIKKFDGKLISFKLDKAIKEKTGTWGKLFFKITAPHLTLKNADKKYPESELNVKDEITFSNVILGEEDGSKQHAIVDYDKVSWFYANTTGIKEGEELTIEIWESVFGSDTDMKLNAKAKVGEDGVLKAKIQWNKIPKIKTPRRVYAQVKDKDGKVLYDADGGSKSETDSSSKKSGYLGGAASLLFVAAAVYMVDNMAAVLVGTTPLTQVENSDCVCEERIRAFMRMLRVGEGTEGERGYTTQYSGRQFTDMSKHPENVITAGNYSSSAAGAYQIMRYTWWWLGGEKLTSNNRKAGVYEEYHDYIKKYNIPDFSQESQDKLCVIILKHKRAGSIELITSNQIKNSLEKYGSYEWASLPPGRYGQPTQTMQVALDKYEKFLKEELDGKSDLHIKKGFSKEFNIVCNCSSQNSNPVLIKEGYDIDAAVNYIESHAEPSSISACAKYVRLAIEAGGLKSNASPRNALNYFDILKDLGFTELQTTSYVKGDIVVFDAVPGHQYGHIAMWTGSQWISDFKQNSIIVNNAYNNGKSSIFRWQ</sequence>
<reference evidence="4" key="1">
    <citation type="submission" date="2019-05" db="EMBL/GenBank/DDBJ databases">
        <title>Flavobacterium profundi sp. nov., isolated from a deep-sea seamount.</title>
        <authorList>
            <person name="Zhang D.-C."/>
        </authorList>
    </citation>
    <scope>NUCLEOTIDE SEQUENCE [LARGE SCALE GENOMIC DNA]</scope>
    <source>
        <strain evidence="4">EC11</strain>
    </source>
</reference>
<evidence type="ECO:0000256" key="1">
    <source>
        <dbReference type="SAM" id="MobiDB-lite"/>
    </source>
</evidence>
<dbReference type="EMBL" id="VEVQ02000028">
    <property type="protein sequence ID" value="NHN28148.1"/>
    <property type="molecule type" value="Genomic_DNA"/>
</dbReference>
<name>A0ABX0IWR2_9FLAO</name>
<evidence type="ECO:0000313" key="4">
    <source>
        <dbReference type="Proteomes" id="UP000817854"/>
    </source>
</evidence>
<reference evidence="3 4" key="2">
    <citation type="submission" date="2019-05" db="EMBL/GenBank/DDBJ databases">
        <authorList>
            <person name="Lianzixin W."/>
        </authorList>
    </citation>
    <scope>NUCLEOTIDE SEQUENCE [LARGE SCALE GENOMIC DNA]</scope>
    <source>
        <strain evidence="3 4">EC11</strain>
    </source>
</reference>
<dbReference type="Gene3D" id="3.90.1720.10">
    <property type="entry name" value="endopeptidase domain like (from Nostoc punctiforme)"/>
    <property type="match status" value="1"/>
</dbReference>
<dbReference type="Gene3D" id="1.10.530.10">
    <property type="match status" value="1"/>
</dbReference>
<keyword evidence="4" id="KW-1185">Reference proteome</keyword>
<dbReference type="RefSeq" id="WP_140964648.1">
    <property type="nucleotide sequence ID" value="NZ_VEVQ02000028.1"/>
</dbReference>
<reference evidence="3 4" key="3">
    <citation type="submission" date="2020-02" db="EMBL/GenBank/DDBJ databases">
        <title>Flavobacterium profundi sp. nov., isolated from a deep-sea seamount.</title>
        <authorList>
            <person name="Zhang D.-C."/>
        </authorList>
    </citation>
    <scope>NUCLEOTIDE SEQUENCE [LARGE SCALE GENOMIC DNA]</scope>
    <source>
        <strain evidence="3 4">EC11</strain>
    </source>
</reference>
<feature type="compositionally biased region" description="Basic and acidic residues" evidence="1">
    <location>
        <begin position="9"/>
        <end position="40"/>
    </location>
</feature>
<dbReference type="InterPro" id="IPR025460">
    <property type="entry name" value="DUF4280"/>
</dbReference>
<proteinExistence type="predicted"/>
<comment type="caution">
    <text evidence="3">The sequence shown here is derived from an EMBL/GenBank/DDBJ whole genome shotgun (WGS) entry which is preliminary data.</text>
</comment>
<feature type="region of interest" description="Disordered" evidence="1">
    <location>
        <begin position="1"/>
        <end position="40"/>
    </location>
</feature>
<dbReference type="InterPro" id="IPR023346">
    <property type="entry name" value="Lysozyme-like_dom_sf"/>
</dbReference>
<organism evidence="3 4">
    <name type="scientific">Flavobacterium jejuense</name>
    <dbReference type="NCBI Taxonomy" id="1544455"/>
    <lineage>
        <taxon>Bacteria</taxon>
        <taxon>Pseudomonadati</taxon>
        <taxon>Bacteroidota</taxon>
        <taxon>Flavobacteriia</taxon>
        <taxon>Flavobacteriales</taxon>
        <taxon>Flavobacteriaceae</taxon>
        <taxon>Flavobacterium</taxon>
    </lineage>
</organism>
<accession>A0ABX0IWR2</accession>